<gene>
    <name evidence="5" type="ORF">GCM10009754_16840</name>
</gene>
<dbReference type="PROSITE" id="PS50043">
    <property type="entry name" value="HTH_LUXR_2"/>
    <property type="match status" value="1"/>
</dbReference>
<keyword evidence="2" id="KW-0238">DNA-binding</keyword>
<keyword evidence="3" id="KW-0804">Transcription</keyword>
<dbReference type="SUPFAM" id="SSF52172">
    <property type="entry name" value="CheY-like"/>
    <property type="match status" value="1"/>
</dbReference>
<proteinExistence type="predicted"/>
<dbReference type="InterPro" id="IPR011006">
    <property type="entry name" value="CheY-like_superfamily"/>
</dbReference>
<dbReference type="EMBL" id="BAAANN010000005">
    <property type="protein sequence ID" value="GAA1948956.1"/>
    <property type="molecule type" value="Genomic_DNA"/>
</dbReference>
<dbReference type="Pfam" id="PF00196">
    <property type="entry name" value="GerE"/>
    <property type="match status" value="1"/>
</dbReference>
<protein>
    <submittedName>
        <fullName evidence="5">LuxR C-terminal-related transcriptional regulator</fullName>
    </submittedName>
</protein>
<dbReference type="PANTHER" id="PTHR43214:SF24">
    <property type="entry name" value="TRANSCRIPTIONAL REGULATORY PROTEIN NARL-RELATED"/>
    <property type="match status" value="1"/>
</dbReference>
<dbReference type="PRINTS" id="PR00038">
    <property type="entry name" value="HTHLUXR"/>
</dbReference>
<reference evidence="6" key="1">
    <citation type="journal article" date="2019" name="Int. J. Syst. Evol. Microbiol.">
        <title>The Global Catalogue of Microorganisms (GCM) 10K type strain sequencing project: providing services to taxonomists for standard genome sequencing and annotation.</title>
        <authorList>
            <consortium name="The Broad Institute Genomics Platform"/>
            <consortium name="The Broad Institute Genome Sequencing Center for Infectious Disease"/>
            <person name="Wu L."/>
            <person name="Ma J."/>
        </authorList>
    </citation>
    <scope>NUCLEOTIDE SEQUENCE [LARGE SCALE GENOMIC DNA]</scope>
    <source>
        <strain evidence="6">JCM 14545</strain>
    </source>
</reference>
<dbReference type="SMART" id="SM00421">
    <property type="entry name" value="HTH_LUXR"/>
    <property type="match status" value="1"/>
</dbReference>
<sequence length="207" mass="22432">MGMSRTSVAVHAEDVVSRAGVTALLRHQAEFELVGEREAAEVTVVALDQLDDDGEQALRALRSAHQTRIVLLVSQIEAQRLTTAIECGVVGLLVRAEVDTDSVSHAVQAAASGKGSMSGTLLSRLFEQVSRLQRQADTGQAVGVSYLTAREQDVLRLVADGFDTTEIAAKLSYSERTVKKCLYELNSRMQLKNRAHAVGYAMRHGLI</sequence>
<keyword evidence="1" id="KW-0805">Transcription regulation</keyword>
<accession>A0ABP5BMC1</accession>
<evidence type="ECO:0000313" key="5">
    <source>
        <dbReference type="EMBL" id="GAA1948956.1"/>
    </source>
</evidence>
<dbReference type="SUPFAM" id="SSF46894">
    <property type="entry name" value="C-terminal effector domain of the bipartite response regulators"/>
    <property type="match status" value="1"/>
</dbReference>
<dbReference type="PANTHER" id="PTHR43214">
    <property type="entry name" value="TWO-COMPONENT RESPONSE REGULATOR"/>
    <property type="match status" value="1"/>
</dbReference>
<evidence type="ECO:0000313" key="6">
    <source>
        <dbReference type="Proteomes" id="UP001501116"/>
    </source>
</evidence>
<evidence type="ECO:0000259" key="4">
    <source>
        <dbReference type="PROSITE" id="PS50043"/>
    </source>
</evidence>
<dbReference type="InterPro" id="IPR039420">
    <property type="entry name" value="WalR-like"/>
</dbReference>
<organism evidence="5 6">
    <name type="scientific">Amycolatopsis minnesotensis</name>
    <dbReference type="NCBI Taxonomy" id="337894"/>
    <lineage>
        <taxon>Bacteria</taxon>
        <taxon>Bacillati</taxon>
        <taxon>Actinomycetota</taxon>
        <taxon>Actinomycetes</taxon>
        <taxon>Pseudonocardiales</taxon>
        <taxon>Pseudonocardiaceae</taxon>
        <taxon>Amycolatopsis</taxon>
    </lineage>
</organism>
<comment type="caution">
    <text evidence="5">The sequence shown here is derived from an EMBL/GenBank/DDBJ whole genome shotgun (WGS) entry which is preliminary data.</text>
</comment>
<evidence type="ECO:0000256" key="2">
    <source>
        <dbReference type="ARBA" id="ARBA00023125"/>
    </source>
</evidence>
<feature type="domain" description="HTH luxR-type" evidence="4">
    <location>
        <begin position="140"/>
        <end position="205"/>
    </location>
</feature>
<dbReference type="Gene3D" id="3.40.50.2300">
    <property type="match status" value="1"/>
</dbReference>
<evidence type="ECO:0000256" key="1">
    <source>
        <dbReference type="ARBA" id="ARBA00023015"/>
    </source>
</evidence>
<name>A0ABP5BMC1_9PSEU</name>
<evidence type="ECO:0000256" key="3">
    <source>
        <dbReference type="ARBA" id="ARBA00023163"/>
    </source>
</evidence>
<dbReference type="CDD" id="cd06170">
    <property type="entry name" value="LuxR_C_like"/>
    <property type="match status" value="1"/>
</dbReference>
<dbReference type="InterPro" id="IPR000792">
    <property type="entry name" value="Tscrpt_reg_LuxR_C"/>
</dbReference>
<dbReference type="InterPro" id="IPR016032">
    <property type="entry name" value="Sig_transdc_resp-reg_C-effctor"/>
</dbReference>
<keyword evidence="6" id="KW-1185">Reference proteome</keyword>
<dbReference type="Proteomes" id="UP001501116">
    <property type="component" value="Unassembled WGS sequence"/>
</dbReference>